<dbReference type="SUPFAM" id="SSF52540">
    <property type="entry name" value="P-loop containing nucleoside triphosphate hydrolases"/>
    <property type="match status" value="1"/>
</dbReference>
<name>A0A443SNG5_9ACAR</name>
<protein>
    <submittedName>
        <fullName evidence="4">ATP-binding cassette sub-family A member 3-like protein</fullName>
    </submittedName>
</protein>
<dbReference type="Gene3D" id="3.40.50.300">
    <property type="entry name" value="P-loop containing nucleotide triphosphate hydrolases"/>
    <property type="match status" value="1"/>
</dbReference>
<dbReference type="InterPro" id="IPR027417">
    <property type="entry name" value="P-loop_NTPase"/>
</dbReference>
<accession>A0A443SNG5</accession>
<reference evidence="4 5" key="1">
    <citation type="journal article" date="2018" name="Gigascience">
        <title>Genomes of trombidid mites reveal novel predicted allergens and laterally-transferred genes associated with secondary metabolism.</title>
        <authorList>
            <person name="Dong X."/>
            <person name="Chaisiri K."/>
            <person name="Xia D."/>
            <person name="Armstrong S.D."/>
            <person name="Fang Y."/>
            <person name="Donnelly M.J."/>
            <person name="Kadowaki T."/>
            <person name="McGarry J.W."/>
            <person name="Darby A.C."/>
            <person name="Makepeace B.L."/>
        </authorList>
    </citation>
    <scope>NUCLEOTIDE SEQUENCE [LARGE SCALE GENOMIC DNA]</scope>
    <source>
        <strain evidence="4">UoL-UT</strain>
    </source>
</reference>
<dbReference type="SMART" id="SM00382">
    <property type="entry name" value="AAA"/>
    <property type="match status" value="1"/>
</dbReference>
<dbReference type="STRING" id="299467.A0A443SNG5"/>
<organism evidence="4 5">
    <name type="scientific">Leptotrombidium deliense</name>
    <dbReference type="NCBI Taxonomy" id="299467"/>
    <lineage>
        <taxon>Eukaryota</taxon>
        <taxon>Metazoa</taxon>
        <taxon>Ecdysozoa</taxon>
        <taxon>Arthropoda</taxon>
        <taxon>Chelicerata</taxon>
        <taxon>Arachnida</taxon>
        <taxon>Acari</taxon>
        <taxon>Acariformes</taxon>
        <taxon>Trombidiformes</taxon>
        <taxon>Prostigmata</taxon>
        <taxon>Anystina</taxon>
        <taxon>Parasitengona</taxon>
        <taxon>Trombiculoidea</taxon>
        <taxon>Trombiculidae</taxon>
        <taxon>Leptotrombidium</taxon>
    </lineage>
</organism>
<dbReference type="PROSITE" id="PS50893">
    <property type="entry name" value="ABC_TRANSPORTER_2"/>
    <property type="match status" value="1"/>
</dbReference>
<feature type="domain" description="ABC transporter" evidence="3">
    <location>
        <begin position="18"/>
        <end position="247"/>
    </location>
</feature>
<sequence length="337" mass="38157">MLLNKDSDDNRYEKKKALIVRKITKHYWKCRALKEMCLSVNNNEVFGILGVNGSGKSTCLRVLTGDERPSSGNASIGDYCLTSNVSQYQRMIGYSPQVGGYIESLSGRAMLQLIAKLRDIDNCKHDVEQILTLLDLKKIADDLILHYSGGNKRKLSVAMALIGIPKVVFLDEPTVGIDIQGKYELWKILMSLNKQTPTSVVLTSHSVKECDVLCDTVSVMAKGRLHFLGYTQTVKCKYSRGFTFTVKTKTESESNSDCNNQIFAKFPSAVFKEKHDTINRYYIPKTINLSLASIFEKCEQIASCCDFEDFEIDDKSLEEIFMSFCRRKLPSYKYKDV</sequence>
<dbReference type="VEuPathDB" id="VectorBase:LDEU002973"/>
<dbReference type="Pfam" id="PF23321">
    <property type="entry name" value="R1_ABCA1"/>
    <property type="match status" value="1"/>
</dbReference>
<keyword evidence="5" id="KW-1185">Reference proteome</keyword>
<comment type="caution">
    <text evidence="4">The sequence shown here is derived from an EMBL/GenBank/DDBJ whole genome shotgun (WGS) entry which is preliminary data.</text>
</comment>
<keyword evidence="1" id="KW-0547">Nucleotide-binding</keyword>
<dbReference type="GO" id="GO:0140359">
    <property type="term" value="F:ABC-type transporter activity"/>
    <property type="evidence" value="ECO:0007669"/>
    <property type="project" value="InterPro"/>
</dbReference>
<dbReference type="InterPro" id="IPR026082">
    <property type="entry name" value="ABCA"/>
</dbReference>
<dbReference type="GO" id="GO:0005524">
    <property type="term" value="F:ATP binding"/>
    <property type="evidence" value="ECO:0007669"/>
    <property type="project" value="UniProtKB-KW"/>
</dbReference>
<dbReference type="PROSITE" id="PS00211">
    <property type="entry name" value="ABC_TRANSPORTER_1"/>
    <property type="match status" value="1"/>
</dbReference>
<evidence type="ECO:0000259" key="3">
    <source>
        <dbReference type="PROSITE" id="PS50893"/>
    </source>
</evidence>
<dbReference type="AlphaFoldDB" id="A0A443SNG5"/>
<dbReference type="InterPro" id="IPR017871">
    <property type="entry name" value="ABC_transporter-like_CS"/>
</dbReference>
<dbReference type="OrthoDB" id="6435757at2759"/>
<keyword evidence="2 4" id="KW-0067">ATP-binding</keyword>
<dbReference type="GO" id="GO:0005319">
    <property type="term" value="F:lipid transporter activity"/>
    <property type="evidence" value="ECO:0007669"/>
    <property type="project" value="TreeGrafter"/>
</dbReference>
<evidence type="ECO:0000256" key="1">
    <source>
        <dbReference type="ARBA" id="ARBA00022741"/>
    </source>
</evidence>
<dbReference type="GO" id="GO:0016020">
    <property type="term" value="C:membrane"/>
    <property type="evidence" value="ECO:0007669"/>
    <property type="project" value="InterPro"/>
</dbReference>
<dbReference type="InterPro" id="IPR003439">
    <property type="entry name" value="ABC_transporter-like_ATP-bd"/>
</dbReference>
<dbReference type="EMBL" id="NCKV01001084">
    <property type="protein sequence ID" value="RWS29067.1"/>
    <property type="molecule type" value="Genomic_DNA"/>
</dbReference>
<dbReference type="PANTHER" id="PTHR19229:SF250">
    <property type="entry name" value="ABC TRANSPORTER DOMAIN-CONTAINING PROTEIN-RELATED"/>
    <property type="match status" value="1"/>
</dbReference>
<evidence type="ECO:0000313" key="4">
    <source>
        <dbReference type="EMBL" id="RWS29067.1"/>
    </source>
</evidence>
<dbReference type="Proteomes" id="UP000288716">
    <property type="component" value="Unassembled WGS sequence"/>
</dbReference>
<dbReference type="PANTHER" id="PTHR19229">
    <property type="entry name" value="ATP-BINDING CASSETTE TRANSPORTER SUBFAMILY A ABCA"/>
    <property type="match status" value="1"/>
</dbReference>
<proteinExistence type="predicted"/>
<evidence type="ECO:0000313" key="5">
    <source>
        <dbReference type="Proteomes" id="UP000288716"/>
    </source>
</evidence>
<dbReference type="InterPro" id="IPR003593">
    <property type="entry name" value="AAA+_ATPase"/>
</dbReference>
<evidence type="ECO:0000256" key="2">
    <source>
        <dbReference type="ARBA" id="ARBA00022840"/>
    </source>
</evidence>
<dbReference type="GO" id="GO:0016887">
    <property type="term" value="F:ATP hydrolysis activity"/>
    <property type="evidence" value="ECO:0007669"/>
    <property type="project" value="InterPro"/>
</dbReference>
<gene>
    <name evidence="4" type="ORF">B4U80_12751</name>
</gene>
<dbReference type="Pfam" id="PF00005">
    <property type="entry name" value="ABC_tran"/>
    <property type="match status" value="1"/>
</dbReference>
<dbReference type="InterPro" id="IPR056264">
    <property type="entry name" value="R2_ABCA1-4-like"/>
</dbReference>